<keyword evidence="1" id="KW-0812">Transmembrane</keyword>
<evidence type="ECO:0000256" key="2">
    <source>
        <dbReference type="SAM" id="SignalP"/>
    </source>
</evidence>
<keyword evidence="1" id="KW-1133">Transmembrane helix</keyword>
<reference evidence="4" key="1">
    <citation type="submission" date="2021-01" db="EMBL/GenBank/DDBJ databases">
        <authorList>
            <consortium name="Genoscope - CEA"/>
            <person name="William W."/>
        </authorList>
    </citation>
    <scope>NUCLEOTIDE SEQUENCE</scope>
</reference>
<dbReference type="AlphaFoldDB" id="A0A8S1JW29"/>
<keyword evidence="5" id="KW-1185">Reference proteome</keyword>
<dbReference type="OMA" id="NIQICIQ"/>
<feature type="transmembrane region" description="Helical" evidence="1">
    <location>
        <begin position="161"/>
        <end position="185"/>
    </location>
</feature>
<dbReference type="EMBL" id="CAJJDM010000004">
    <property type="protein sequence ID" value="CAD8044626.1"/>
    <property type="molecule type" value="Genomic_DNA"/>
</dbReference>
<evidence type="ECO:0000256" key="1">
    <source>
        <dbReference type="SAM" id="Phobius"/>
    </source>
</evidence>
<evidence type="ECO:0000259" key="3">
    <source>
        <dbReference type="Pfam" id="PF01105"/>
    </source>
</evidence>
<feature type="chain" id="PRO_5035930818" description="GOLD domain-containing protein" evidence="2">
    <location>
        <begin position="21"/>
        <end position="197"/>
    </location>
</feature>
<gene>
    <name evidence="4" type="ORF">PPRIM_AZ9-3.1.T0080192</name>
</gene>
<sequence>MLFLLLILQINAIEFNQSLGKREITCFGDSLTEGLTVIGEISSTIKDFSIKIYNPMRFKKEGYLHQSQNELIQKFKFKVKYNHNIQICIQNLSTSTILYSLKYYQDDEEQSYKIDTQLPMTQLQPIENLMAQMKISYDIIKGMFSNLAERQEQRLQQFQQLGYRIAISSVILLLVTVLITIFGTYRYKKVMKSKKMI</sequence>
<feature type="domain" description="GOLD" evidence="3">
    <location>
        <begin position="15"/>
        <end position="191"/>
    </location>
</feature>
<keyword evidence="1" id="KW-0472">Membrane</keyword>
<dbReference type="Proteomes" id="UP000688137">
    <property type="component" value="Unassembled WGS sequence"/>
</dbReference>
<organism evidence="4 5">
    <name type="scientific">Paramecium primaurelia</name>
    <dbReference type="NCBI Taxonomy" id="5886"/>
    <lineage>
        <taxon>Eukaryota</taxon>
        <taxon>Sar</taxon>
        <taxon>Alveolata</taxon>
        <taxon>Ciliophora</taxon>
        <taxon>Intramacronucleata</taxon>
        <taxon>Oligohymenophorea</taxon>
        <taxon>Peniculida</taxon>
        <taxon>Parameciidae</taxon>
        <taxon>Paramecium</taxon>
    </lineage>
</organism>
<evidence type="ECO:0000313" key="5">
    <source>
        <dbReference type="Proteomes" id="UP000688137"/>
    </source>
</evidence>
<feature type="signal peptide" evidence="2">
    <location>
        <begin position="1"/>
        <end position="20"/>
    </location>
</feature>
<comment type="caution">
    <text evidence="4">The sequence shown here is derived from an EMBL/GenBank/DDBJ whole genome shotgun (WGS) entry which is preliminary data.</text>
</comment>
<dbReference type="InterPro" id="IPR009038">
    <property type="entry name" value="GOLD_dom"/>
</dbReference>
<accession>A0A8S1JW29</accession>
<keyword evidence="2" id="KW-0732">Signal</keyword>
<proteinExistence type="predicted"/>
<protein>
    <recommendedName>
        <fullName evidence="3">GOLD domain-containing protein</fullName>
    </recommendedName>
</protein>
<name>A0A8S1JW29_PARPR</name>
<evidence type="ECO:0000313" key="4">
    <source>
        <dbReference type="EMBL" id="CAD8044626.1"/>
    </source>
</evidence>
<dbReference type="Pfam" id="PF01105">
    <property type="entry name" value="EMP24_GP25L"/>
    <property type="match status" value="1"/>
</dbReference>